<dbReference type="Pfam" id="PF19371">
    <property type="entry name" value="DUF5946"/>
    <property type="match status" value="1"/>
</dbReference>
<dbReference type="OrthoDB" id="3427046at2"/>
<reference evidence="1 2" key="1">
    <citation type="submission" date="2018-03" db="EMBL/GenBank/DDBJ databases">
        <title>Genomic Encyclopedia of Archaeal and Bacterial Type Strains, Phase II (KMG-II): from individual species to whole genera.</title>
        <authorList>
            <person name="Goeker M."/>
        </authorList>
    </citation>
    <scope>NUCLEOTIDE SEQUENCE [LARGE SCALE GENOMIC DNA]</scope>
    <source>
        <strain evidence="1 2">DSM 45211</strain>
    </source>
</reference>
<evidence type="ECO:0000313" key="1">
    <source>
        <dbReference type="EMBL" id="PSK96987.1"/>
    </source>
</evidence>
<dbReference type="EMBL" id="PYGE01000024">
    <property type="protein sequence ID" value="PSK96987.1"/>
    <property type="molecule type" value="Genomic_DNA"/>
</dbReference>
<dbReference type="RefSeq" id="WP_106539550.1">
    <property type="nucleotide sequence ID" value="NZ_PYGE01000024.1"/>
</dbReference>
<name>A0A2P8DIE1_9ACTN</name>
<sequence>MTSACPQCGGPGGTDRCRALFDQLLALEFGRGEPWGPLHGVTVPAFALQHPGRFAATDPNAWLTSLHVYVTHGLESASRMWTGAAGRGLPVVAGLPPVARMPHPFTVTIADVAGPDRDFPADGHADRVDRWVRDIYGCLVDRKS</sequence>
<gene>
    <name evidence="1" type="ORF">CLV30_12475</name>
</gene>
<dbReference type="InterPro" id="IPR045990">
    <property type="entry name" value="DUF5946"/>
</dbReference>
<dbReference type="Proteomes" id="UP000243528">
    <property type="component" value="Unassembled WGS sequence"/>
</dbReference>
<protein>
    <submittedName>
        <fullName evidence="1">Uncharacterized protein</fullName>
    </submittedName>
</protein>
<evidence type="ECO:0000313" key="2">
    <source>
        <dbReference type="Proteomes" id="UP000243528"/>
    </source>
</evidence>
<accession>A0A2P8DIE1</accession>
<organism evidence="1 2">
    <name type="scientific">Haloactinopolyspora alba</name>
    <dbReference type="NCBI Taxonomy" id="648780"/>
    <lineage>
        <taxon>Bacteria</taxon>
        <taxon>Bacillati</taxon>
        <taxon>Actinomycetota</taxon>
        <taxon>Actinomycetes</taxon>
        <taxon>Jiangellales</taxon>
        <taxon>Jiangellaceae</taxon>
        <taxon>Haloactinopolyspora</taxon>
    </lineage>
</organism>
<proteinExistence type="predicted"/>
<dbReference type="AlphaFoldDB" id="A0A2P8DIE1"/>
<comment type="caution">
    <text evidence="1">The sequence shown here is derived from an EMBL/GenBank/DDBJ whole genome shotgun (WGS) entry which is preliminary data.</text>
</comment>
<keyword evidence="2" id="KW-1185">Reference proteome</keyword>